<reference evidence="4" key="1">
    <citation type="submission" date="2017-04" db="EMBL/GenBank/DDBJ databases">
        <title>Function of individual gut microbiota members based on whole genome sequencing of pure cultures obtained from chicken caecum.</title>
        <authorList>
            <person name="Medvecky M."/>
            <person name="Cejkova D."/>
            <person name="Polansky O."/>
            <person name="Karasova D."/>
            <person name="Kubasova T."/>
            <person name="Cizek A."/>
            <person name="Rychlik I."/>
        </authorList>
    </citation>
    <scope>NUCLEOTIDE SEQUENCE [LARGE SCALE GENOMIC DNA]</scope>
    <source>
        <strain evidence="4">An43</strain>
    </source>
</reference>
<name>A0A1Y3YZN3_9BACE</name>
<organism evidence="3 4">
    <name type="scientific">Bacteroides clarus</name>
    <dbReference type="NCBI Taxonomy" id="626929"/>
    <lineage>
        <taxon>Bacteria</taxon>
        <taxon>Pseudomonadati</taxon>
        <taxon>Bacteroidota</taxon>
        <taxon>Bacteroidia</taxon>
        <taxon>Bacteroidales</taxon>
        <taxon>Bacteroidaceae</taxon>
        <taxon>Bacteroides</taxon>
    </lineage>
</organism>
<feature type="compositionally biased region" description="Basic and acidic residues" evidence="1">
    <location>
        <begin position="129"/>
        <end position="144"/>
    </location>
</feature>
<feature type="region of interest" description="Disordered" evidence="1">
    <location>
        <begin position="46"/>
        <end position="166"/>
    </location>
</feature>
<sequence length="329" mass="36745">MKLKKYLLRGFVLCLCAAGSFTGSACSANNAKDEKPASIAKEIISSAKESRSTVSVSQPIQQDPVKKQKQKVTVKKQTPAKGINKKQKVAPAKQEVSVNKQQSTPDRKKQAVKRQKPANKKAAAPKSANKRDKTAVNTKKDAAKKQASTSKSKKQTSTKGRRVTSSESNKYIALKTNLAYHAIGVQNLAVEFQCGKRFSLELPVMWSFWDWEQEHGIRTFSFQPEGRYWFGQVGKGHFVGAHAHLSFFSMRWEKNRYQDTGRPLLGAGVSYGYVQPLTGHLKAEFTFGAGYANIKYDTFYNVDNGALLSTRTRNYWGITRVGLSLIYQF</sequence>
<accession>A0A1Y3YZN3</accession>
<evidence type="ECO:0000256" key="2">
    <source>
        <dbReference type="SAM" id="SignalP"/>
    </source>
</evidence>
<protein>
    <recommendedName>
        <fullName evidence="5">DUF3575 domain-containing protein</fullName>
    </recommendedName>
</protein>
<evidence type="ECO:0000313" key="4">
    <source>
        <dbReference type="Proteomes" id="UP000195386"/>
    </source>
</evidence>
<evidence type="ECO:0000256" key="1">
    <source>
        <dbReference type="SAM" id="MobiDB-lite"/>
    </source>
</evidence>
<proteinExistence type="predicted"/>
<evidence type="ECO:0008006" key="5">
    <source>
        <dbReference type="Google" id="ProtNLM"/>
    </source>
</evidence>
<dbReference type="Proteomes" id="UP000195386">
    <property type="component" value="Unassembled WGS sequence"/>
</dbReference>
<dbReference type="AlphaFoldDB" id="A0A1Y3YZN3"/>
<gene>
    <name evidence="3" type="ORF">B5F97_10375</name>
</gene>
<dbReference type="InterPro" id="IPR021958">
    <property type="entry name" value="DUF3575"/>
</dbReference>
<feature type="compositionally biased region" description="Basic residues" evidence="1">
    <location>
        <begin position="110"/>
        <end position="119"/>
    </location>
</feature>
<feature type="compositionally biased region" description="Basic residues" evidence="1">
    <location>
        <begin position="151"/>
        <end position="162"/>
    </location>
</feature>
<evidence type="ECO:0000313" key="3">
    <source>
        <dbReference type="EMBL" id="OUO00938.1"/>
    </source>
</evidence>
<feature type="signal peptide" evidence="2">
    <location>
        <begin position="1"/>
        <end position="25"/>
    </location>
</feature>
<dbReference type="EMBL" id="NFII01000008">
    <property type="protein sequence ID" value="OUO00938.1"/>
    <property type="molecule type" value="Genomic_DNA"/>
</dbReference>
<keyword evidence="2" id="KW-0732">Signal</keyword>
<feature type="chain" id="PRO_5012644270" description="DUF3575 domain-containing protein" evidence="2">
    <location>
        <begin position="26"/>
        <end position="329"/>
    </location>
</feature>
<dbReference type="PROSITE" id="PS51257">
    <property type="entry name" value="PROKAR_LIPOPROTEIN"/>
    <property type="match status" value="1"/>
</dbReference>
<dbReference type="Pfam" id="PF12099">
    <property type="entry name" value="DUF3575"/>
    <property type="match status" value="1"/>
</dbReference>
<comment type="caution">
    <text evidence="3">The sequence shown here is derived from an EMBL/GenBank/DDBJ whole genome shotgun (WGS) entry which is preliminary data.</text>
</comment>
<dbReference type="RefSeq" id="WP_087426241.1">
    <property type="nucleotide sequence ID" value="NZ_NFII01000008.1"/>
</dbReference>